<keyword evidence="17" id="KW-1185">Reference proteome</keyword>
<feature type="transmembrane region" description="Helical" evidence="13">
    <location>
        <begin position="215"/>
        <end position="239"/>
    </location>
</feature>
<evidence type="ECO:0000313" key="17">
    <source>
        <dbReference type="Proteomes" id="UP001311232"/>
    </source>
</evidence>
<evidence type="ECO:0000256" key="11">
    <source>
        <dbReference type="RuleBase" id="RU000649"/>
    </source>
</evidence>
<evidence type="ECO:0000256" key="6">
    <source>
        <dbReference type="ARBA" id="ARBA00022974"/>
    </source>
</evidence>
<feature type="compositionally biased region" description="Basic and acidic residues" evidence="12">
    <location>
        <begin position="128"/>
        <end position="137"/>
    </location>
</feature>
<keyword evidence="4 11" id="KW-0812">Transmembrane</keyword>
<keyword evidence="10 11" id="KW-0357">Heparan sulfate</keyword>
<organism evidence="16 17">
    <name type="scientific">Crenichthys baileyi</name>
    <name type="common">White River springfish</name>
    <dbReference type="NCBI Taxonomy" id="28760"/>
    <lineage>
        <taxon>Eukaryota</taxon>
        <taxon>Metazoa</taxon>
        <taxon>Chordata</taxon>
        <taxon>Craniata</taxon>
        <taxon>Vertebrata</taxon>
        <taxon>Euteleostomi</taxon>
        <taxon>Actinopterygii</taxon>
        <taxon>Neopterygii</taxon>
        <taxon>Teleostei</taxon>
        <taxon>Neoteleostei</taxon>
        <taxon>Acanthomorphata</taxon>
        <taxon>Ovalentaria</taxon>
        <taxon>Atherinomorphae</taxon>
        <taxon>Cyprinodontiformes</taxon>
        <taxon>Goodeidae</taxon>
        <taxon>Crenichthys</taxon>
    </lineage>
</organism>
<feature type="compositionally biased region" description="Acidic residues" evidence="12">
    <location>
        <begin position="46"/>
        <end position="57"/>
    </location>
</feature>
<evidence type="ECO:0000313" key="16">
    <source>
        <dbReference type="EMBL" id="KAK5606770.1"/>
    </source>
</evidence>
<feature type="region of interest" description="Disordered" evidence="12">
    <location>
        <begin position="94"/>
        <end position="159"/>
    </location>
</feature>
<dbReference type="GO" id="GO:0016020">
    <property type="term" value="C:membrane"/>
    <property type="evidence" value="ECO:0007669"/>
    <property type="project" value="UniProtKB-SubCell"/>
</dbReference>
<evidence type="ECO:0000256" key="8">
    <source>
        <dbReference type="ARBA" id="ARBA00023136"/>
    </source>
</evidence>
<evidence type="ECO:0000256" key="13">
    <source>
        <dbReference type="SAM" id="Phobius"/>
    </source>
</evidence>
<comment type="caution">
    <text evidence="16">The sequence shown here is derived from an EMBL/GenBank/DDBJ whole genome shotgun (WGS) entry which is preliminary data.</text>
</comment>
<evidence type="ECO:0000256" key="5">
    <source>
        <dbReference type="ARBA" id="ARBA00022729"/>
    </source>
</evidence>
<feature type="region of interest" description="Disordered" evidence="12">
    <location>
        <begin position="37"/>
        <end position="68"/>
    </location>
</feature>
<feature type="compositionally biased region" description="Polar residues" evidence="12">
    <location>
        <begin position="103"/>
        <end position="112"/>
    </location>
</feature>
<comment type="subcellular location">
    <subcellularLocation>
        <location evidence="1 11">Membrane</location>
        <topology evidence="1 11">Single-pass type I membrane protein</topology>
    </subcellularLocation>
</comment>
<sequence>MKNVWLFFLVGLSTGFIGEKLTVVSQLTTSLADDLYIEEPGSGDLPVDDEDGGDDESGSGSGSGEYGFSIPSNEEEVFRFLNLSKTIPYKKRLQLPARPTAGSAPNPSTTAADRQDPAPTAENTGRSFPDDSNRSDEIPDSTSNWIIESPSTSATPVSVTDFSLPVNEDVIEERRVLIEVVNSDAIPNNGKDSQRHGLNSPEEVTSENLWQRTEVLATVISCGVVGFLCALSLLLLLAYRMKKKDEGSYDLGDTKMSATAYHKAPTKEFYA</sequence>
<dbReference type="PROSITE" id="PS00964">
    <property type="entry name" value="SYNDECAN"/>
    <property type="match status" value="1"/>
</dbReference>
<dbReference type="PANTHER" id="PTHR10915">
    <property type="entry name" value="SYNDECAN"/>
    <property type="match status" value="1"/>
</dbReference>
<feature type="chain" id="PRO_5043979001" description="Syndecan" evidence="14">
    <location>
        <begin position="16"/>
        <end position="271"/>
    </location>
</feature>
<comment type="similarity">
    <text evidence="3">Belongs to the neurexin family.</text>
</comment>
<dbReference type="AlphaFoldDB" id="A0AAV9RD81"/>
<dbReference type="GO" id="GO:0009986">
    <property type="term" value="C:cell surface"/>
    <property type="evidence" value="ECO:0007669"/>
    <property type="project" value="TreeGrafter"/>
</dbReference>
<keyword evidence="5 14" id="KW-0732">Signal</keyword>
<gene>
    <name evidence="16" type="ORF">CRENBAI_015836</name>
</gene>
<comment type="function">
    <text evidence="11">Cell surface proteoglycan.</text>
</comment>
<keyword evidence="7 13" id="KW-1133">Transmembrane helix</keyword>
<evidence type="ECO:0000256" key="12">
    <source>
        <dbReference type="SAM" id="MobiDB-lite"/>
    </source>
</evidence>
<feature type="domain" description="Syndecan/Neurexin" evidence="15">
    <location>
        <begin position="208"/>
        <end position="269"/>
    </location>
</feature>
<dbReference type="PANTHER" id="PTHR10915:SF6">
    <property type="entry name" value="SYNDECAN-2"/>
    <property type="match status" value="1"/>
</dbReference>
<evidence type="ECO:0000256" key="9">
    <source>
        <dbReference type="ARBA" id="ARBA00023180"/>
    </source>
</evidence>
<evidence type="ECO:0000256" key="3">
    <source>
        <dbReference type="ARBA" id="ARBA00010241"/>
    </source>
</evidence>
<dbReference type="InterPro" id="IPR001050">
    <property type="entry name" value="Syndecan"/>
</dbReference>
<dbReference type="InterPro" id="IPR027789">
    <property type="entry name" value="Syndecan/Neurexin_dom"/>
</dbReference>
<reference evidence="16 17" key="1">
    <citation type="submission" date="2021-06" db="EMBL/GenBank/DDBJ databases">
        <authorList>
            <person name="Palmer J.M."/>
        </authorList>
    </citation>
    <scope>NUCLEOTIDE SEQUENCE [LARGE SCALE GENOMIC DNA]</scope>
    <source>
        <strain evidence="16 17">MEX-2019</strain>
        <tissue evidence="16">Muscle</tissue>
    </source>
</reference>
<evidence type="ECO:0000259" key="15">
    <source>
        <dbReference type="Pfam" id="PF01034"/>
    </source>
</evidence>
<keyword evidence="9 11" id="KW-0325">Glycoprotein</keyword>
<evidence type="ECO:0000256" key="10">
    <source>
        <dbReference type="ARBA" id="ARBA00023207"/>
    </source>
</evidence>
<evidence type="ECO:0000256" key="4">
    <source>
        <dbReference type="ARBA" id="ARBA00022692"/>
    </source>
</evidence>
<dbReference type="EMBL" id="JAHHUM010002051">
    <property type="protein sequence ID" value="KAK5606770.1"/>
    <property type="molecule type" value="Genomic_DNA"/>
</dbReference>
<dbReference type="Proteomes" id="UP001311232">
    <property type="component" value="Unassembled WGS sequence"/>
</dbReference>
<feature type="signal peptide" evidence="14">
    <location>
        <begin position="1"/>
        <end position="15"/>
    </location>
</feature>
<evidence type="ECO:0000256" key="2">
    <source>
        <dbReference type="ARBA" id="ARBA00005343"/>
    </source>
</evidence>
<accession>A0AAV9RD81</accession>
<protein>
    <recommendedName>
        <fullName evidence="11">Syndecan</fullName>
    </recommendedName>
</protein>
<proteinExistence type="inferred from homology"/>
<evidence type="ECO:0000256" key="14">
    <source>
        <dbReference type="SAM" id="SignalP"/>
    </source>
</evidence>
<keyword evidence="6 11" id="KW-0654">Proteoglycan</keyword>
<dbReference type="Pfam" id="PF01034">
    <property type="entry name" value="Syndecan"/>
    <property type="match status" value="1"/>
</dbReference>
<comment type="similarity">
    <text evidence="2 11">Belongs to the syndecan proteoglycan family.</text>
</comment>
<evidence type="ECO:0000256" key="1">
    <source>
        <dbReference type="ARBA" id="ARBA00004479"/>
    </source>
</evidence>
<evidence type="ECO:0000256" key="7">
    <source>
        <dbReference type="ARBA" id="ARBA00022989"/>
    </source>
</evidence>
<name>A0AAV9RD81_9TELE</name>
<keyword evidence="8 13" id="KW-0472">Membrane</keyword>
<dbReference type="GO" id="GO:0016477">
    <property type="term" value="P:cell migration"/>
    <property type="evidence" value="ECO:0007669"/>
    <property type="project" value="TreeGrafter"/>
</dbReference>
<feature type="compositionally biased region" description="Low complexity" evidence="12">
    <location>
        <begin position="149"/>
        <end position="159"/>
    </location>
</feature>
<dbReference type="InterPro" id="IPR030479">
    <property type="entry name" value="Syndecan_CS"/>
</dbReference>